<dbReference type="OrthoDB" id="9780540at2"/>
<dbReference type="Pfam" id="PF01865">
    <property type="entry name" value="PhoU_div"/>
    <property type="match status" value="1"/>
</dbReference>
<comment type="similarity">
    <text evidence="1">Belongs to the UPF0111 family.</text>
</comment>
<dbReference type="Gene3D" id="1.20.58.220">
    <property type="entry name" value="Phosphate transport system protein phou homolog 2, domain 2"/>
    <property type="match status" value="1"/>
</dbReference>
<organism evidence="2 3">
    <name type="scientific">Vibrio cholerae serotype O1 (strain ATCC 39541 / Classical Ogawa 395 / O395)</name>
    <dbReference type="NCBI Taxonomy" id="345073"/>
    <lineage>
        <taxon>Bacteria</taxon>
        <taxon>Pseudomonadati</taxon>
        <taxon>Pseudomonadota</taxon>
        <taxon>Gammaproteobacteria</taxon>
        <taxon>Vibrionales</taxon>
        <taxon>Vibrionaceae</taxon>
        <taxon>Vibrio</taxon>
    </lineage>
</organism>
<evidence type="ECO:0008006" key="4">
    <source>
        <dbReference type="Google" id="ProtNLM"/>
    </source>
</evidence>
<evidence type="ECO:0000313" key="3">
    <source>
        <dbReference type="Proteomes" id="UP000000249"/>
    </source>
</evidence>
<dbReference type="KEGG" id="vco:VC0395_A2019"/>
<dbReference type="KEGG" id="vcr:VC395_2556"/>
<dbReference type="Proteomes" id="UP000000249">
    <property type="component" value="Chromosome 1"/>
</dbReference>
<dbReference type="AlphaFoldDB" id="A0A0H3AJ41"/>
<dbReference type="PATRIC" id="fig|345073.21.peg.2461"/>
<gene>
    <name evidence="2" type="ordered locus">VC0395_A2019</name>
</gene>
<accession>A0A0H3AJ41</accession>
<proteinExistence type="inferred from homology"/>
<name>A0A0H3AJ41_VIBC3</name>
<dbReference type="SUPFAM" id="SSF109755">
    <property type="entry name" value="PhoU-like"/>
    <property type="match status" value="1"/>
</dbReference>
<dbReference type="PANTHER" id="PTHR36536:SF3">
    <property type="entry name" value="UPF0111 PROTEIN HI_1603"/>
    <property type="match status" value="1"/>
</dbReference>
<dbReference type="eggNOG" id="COG1392">
    <property type="taxonomic scope" value="Bacteria"/>
</dbReference>
<evidence type="ECO:0000313" key="2">
    <source>
        <dbReference type="EMBL" id="ABQ20529.1"/>
    </source>
</evidence>
<dbReference type="EMBL" id="CP000627">
    <property type="protein sequence ID" value="ABQ20529.1"/>
    <property type="molecule type" value="Genomic_DNA"/>
</dbReference>
<dbReference type="NCBIfam" id="TIGR00153">
    <property type="entry name" value="TIGR00153 family protein"/>
    <property type="match status" value="1"/>
</dbReference>
<dbReference type="InterPro" id="IPR018445">
    <property type="entry name" value="Put_Phosphate_transp_reg"/>
</dbReference>
<dbReference type="PANTHER" id="PTHR36536">
    <property type="entry name" value="UPF0111 PROTEIN HI_1603"/>
    <property type="match status" value="1"/>
</dbReference>
<dbReference type="InterPro" id="IPR002727">
    <property type="entry name" value="DUF47"/>
</dbReference>
<protein>
    <recommendedName>
        <fullName evidence="4">Phosphate transport regulator</fullName>
    </recommendedName>
</protein>
<evidence type="ECO:0000256" key="1">
    <source>
        <dbReference type="ARBA" id="ARBA00008591"/>
    </source>
</evidence>
<sequence length="228" mass="26076">MTMPVNTIMGLFAKSPIKPLQRHVVCVNECCSHLINFFEVCNKGDWEKAGEIRAQISHLEKEADVLKREIRLKLPRGLFMPVDRSDMLELLTQQDKLANLAKDIAGRVYGRQLVIPEPLQENFIAYVRRCLDAANQAQNVINELDELLETGFKGREVTLVAEMIHQLDVIEDDTDSMQIRLRQQLMAIESKMNPIDVMFLYKILEWVGGIADQAQRVGARLELMLSRS</sequence>
<dbReference type="InterPro" id="IPR038078">
    <property type="entry name" value="PhoU-like_sf"/>
</dbReference>
<reference evidence="2 3" key="1">
    <citation type="submission" date="2007-03" db="EMBL/GenBank/DDBJ databases">
        <authorList>
            <person name="Heidelberg J."/>
        </authorList>
    </citation>
    <scope>NUCLEOTIDE SEQUENCE [LARGE SCALE GENOMIC DNA]</scope>
    <source>
        <strain evidence="3">ATCC 39541 / Classical Ogawa 395 / O395</strain>
    </source>
</reference>